<dbReference type="InterPro" id="IPR036513">
    <property type="entry name" value="STAS_dom_sf"/>
</dbReference>
<dbReference type="GeneID" id="47012560"/>
<dbReference type="KEGG" id="papi:SG18_06950"/>
<keyword evidence="1" id="KW-0812">Transmembrane</keyword>
<dbReference type="Pfam" id="PF13466">
    <property type="entry name" value="STAS_2"/>
    <property type="match status" value="1"/>
</dbReference>
<reference evidence="4 6" key="2">
    <citation type="submission" date="2019-08" db="EMBL/GenBank/DDBJ databases">
        <authorList>
            <person name="Peeters C."/>
        </authorList>
    </citation>
    <scope>NUCLEOTIDE SEQUENCE [LARGE SCALE GENOMIC DNA]</scope>
    <source>
        <strain evidence="4 6">LMG 18089</strain>
    </source>
</reference>
<evidence type="ECO:0000256" key="1">
    <source>
        <dbReference type="SAM" id="Phobius"/>
    </source>
</evidence>
<reference evidence="3 5" key="1">
    <citation type="submission" date="2018-12" db="EMBL/GenBank/DDBJ databases">
        <title>Whole genome sequence of a Pandoraea apista isolate from a patient with cystic fibrosis.</title>
        <authorList>
            <person name="Kenna D.T."/>
            <person name="Turton J.F."/>
        </authorList>
    </citation>
    <scope>NUCLEOTIDE SEQUENCE [LARGE SCALE GENOMIC DNA]</scope>
    <source>
        <strain evidence="3 5">Pa13324</strain>
    </source>
</reference>
<dbReference type="Proteomes" id="UP000270216">
    <property type="component" value="Unassembled WGS sequence"/>
</dbReference>
<dbReference type="AlphaFoldDB" id="A0A0B5F127"/>
<dbReference type="PROSITE" id="PS50801">
    <property type="entry name" value="STAS"/>
    <property type="match status" value="1"/>
</dbReference>
<feature type="domain" description="STAS" evidence="2">
    <location>
        <begin position="1"/>
        <end position="85"/>
    </location>
</feature>
<dbReference type="Proteomes" id="UP000364291">
    <property type="component" value="Unassembled WGS sequence"/>
</dbReference>
<proteinExistence type="predicted"/>
<keyword evidence="1" id="KW-1133">Transmembrane helix</keyword>
<dbReference type="CDD" id="cd07043">
    <property type="entry name" value="STAS_anti-anti-sigma_factors"/>
    <property type="match status" value="1"/>
</dbReference>
<dbReference type="OrthoDB" id="9156744at2"/>
<evidence type="ECO:0000313" key="3">
    <source>
        <dbReference type="EMBL" id="RSK85678.1"/>
    </source>
</evidence>
<dbReference type="InterPro" id="IPR002645">
    <property type="entry name" value="STAS_dom"/>
</dbReference>
<feature type="transmembrane region" description="Helical" evidence="1">
    <location>
        <begin position="59"/>
        <end position="79"/>
    </location>
</feature>
<evidence type="ECO:0000259" key="2">
    <source>
        <dbReference type="PROSITE" id="PS50801"/>
    </source>
</evidence>
<evidence type="ECO:0000313" key="5">
    <source>
        <dbReference type="Proteomes" id="UP000270216"/>
    </source>
</evidence>
<dbReference type="RefSeq" id="WP_042113364.1">
    <property type="nucleotide sequence ID" value="NZ_CABPSX010000008.1"/>
</dbReference>
<dbReference type="Gene3D" id="3.30.750.24">
    <property type="entry name" value="STAS domain"/>
    <property type="match status" value="1"/>
</dbReference>
<dbReference type="InterPro" id="IPR058548">
    <property type="entry name" value="MlaB-like_STAS"/>
</dbReference>
<protein>
    <submittedName>
        <fullName evidence="4">STAS domain-containing protein</fullName>
    </submittedName>
</protein>
<keyword evidence="1" id="KW-0472">Membrane</keyword>
<dbReference type="EMBL" id="CABPSX010000008">
    <property type="protein sequence ID" value="VVG72794.1"/>
    <property type="molecule type" value="Genomic_DNA"/>
</dbReference>
<evidence type="ECO:0000313" key="6">
    <source>
        <dbReference type="Proteomes" id="UP000364291"/>
    </source>
</evidence>
<gene>
    <name evidence="3" type="ORF">EJE83_02885</name>
    <name evidence="4" type="ORF">PAP18089_03794</name>
</gene>
<dbReference type="STRING" id="93218.XM39_06965"/>
<sequence>MLALQTDLTHDTAGEVLAKAIDRIDAGETQIDCAGLKQFDSSALAVLLALRRHAVRRGATLAFTNLPTGLASLALVYGVDHLLSS</sequence>
<evidence type="ECO:0000313" key="4">
    <source>
        <dbReference type="EMBL" id="VVG72794.1"/>
    </source>
</evidence>
<organism evidence="4 6">
    <name type="scientific">Pandoraea apista</name>
    <dbReference type="NCBI Taxonomy" id="93218"/>
    <lineage>
        <taxon>Bacteria</taxon>
        <taxon>Pseudomonadati</taxon>
        <taxon>Pseudomonadota</taxon>
        <taxon>Betaproteobacteria</taxon>
        <taxon>Burkholderiales</taxon>
        <taxon>Burkholderiaceae</taxon>
        <taxon>Pandoraea</taxon>
    </lineage>
</organism>
<dbReference type="SUPFAM" id="SSF52091">
    <property type="entry name" value="SpoIIaa-like"/>
    <property type="match status" value="1"/>
</dbReference>
<dbReference type="EMBL" id="RWHX01000003">
    <property type="protein sequence ID" value="RSK85678.1"/>
    <property type="molecule type" value="Genomic_DNA"/>
</dbReference>
<accession>A0A0B5F127</accession>
<name>A0A0B5F127_9BURK</name>
<keyword evidence="5" id="KW-1185">Reference proteome</keyword>